<gene>
    <name evidence="6" type="ORF">ASZ90_019863</name>
</gene>
<organism evidence="6">
    <name type="scientific">hydrocarbon metagenome</name>
    <dbReference type="NCBI Taxonomy" id="938273"/>
    <lineage>
        <taxon>unclassified sequences</taxon>
        <taxon>metagenomes</taxon>
        <taxon>ecological metagenomes</taxon>
    </lineage>
</organism>
<feature type="domain" description="Radical SAM core" evidence="5">
    <location>
        <begin position="73"/>
        <end position="291"/>
    </location>
</feature>
<dbReference type="InterPro" id="IPR007197">
    <property type="entry name" value="rSAM"/>
</dbReference>
<dbReference type="AlphaFoldDB" id="A0A0W8E375"/>
<dbReference type="InterPro" id="IPR023885">
    <property type="entry name" value="4Fe4S-binding_SPASM_dom"/>
</dbReference>
<accession>A0A0W8E375</accession>
<evidence type="ECO:0000313" key="6">
    <source>
        <dbReference type="EMBL" id="KUG02787.1"/>
    </source>
</evidence>
<dbReference type="InterPro" id="IPR006638">
    <property type="entry name" value="Elp3/MiaA/NifB-like_rSAM"/>
</dbReference>
<dbReference type="GO" id="GO:0051536">
    <property type="term" value="F:iron-sulfur cluster binding"/>
    <property type="evidence" value="ECO:0007669"/>
    <property type="project" value="UniProtKB-KW"/>
</dbReference>
<dbReference type="InterPro" id="IPR050377">
    <property type="entry name" value="Radical_SAM_PqqE_MftC-like"/>
</dbReference>
<evidence type="ECO:0000259" key="5">
    <source>
        <dbReference type="PROSITE" id="PS51918"/>
    </source>
</evidence>
<dbReference type="GO" id="GO:0006783">
    <property type="term" value="P:heme biosynthetic process"/>
    <property type="evidence" value="ECO:0007669"/>
    <property type="project" value="TreeGrafter"/>
</dbReference>
<evidence type="ECO:0000256" key="4">
    <source>
        <dbReference type="ARBA" id="ARBA00023014"/>
    </source>
</evidence>
<comment type="caution">
    <text evidence="6">The sequence shown here is derived from an EMBL/GenBank/DDBJ whole genome shotgun (WGS) entry which is preliminary data.</text>
</comment>
<dbReference type="Pfam" id="PF04055">
    <property type="entry name" value="Radical_SAM"/>
    <property type="match status" value="1"/>
</dbReference>
<dbReference type="SFLD" id="SFLDG01067">
    <property type="entry name" value="SPASM/twitch_domain_containing"/>
    <property type="match status" value="1"/>
</dbReference>
<evidence type="ECO:0000256" key="2">
    <source>
        <dbReference type="ARBA" id="ARBA00022723"/>
    </source>
</evidence>
<dbReference type="PANTHER" id="PTHR11228:SF7">
    <property type="entry name" value="PQQA PEPTIDE CYCLASE"/>
    <property type="match status" value="1"/>
</dbReference>
<dbReference type="PROSITE" id="PS51918">
    <property type="entry name" value="RADICAL_SAM"/>
    <property type="match status" value="1"/>
</dbReference>
<dbReference type="SFLD" id="SFLDG01386">
    <property type="entry name" value="main_SPASM_domain-containing"/>
    <property type="match status" value="1"/>
</dbReference>
<dbReference type="InterPro" id="IPR013785">
    <property type="entry name" value="Aldolase_TIM"/>
</dbReference>
<dbReference type="Pfam" id="PF13186">
    <property type="entry name" value="SPASM"/>
    <property type="match status" value="1"/>
</dbReference>
<sequence length="397" mass="44797">MSTTTDKLLLVKTILSNPQLIKVNPSINMFLIKYMQKFNIQNVGGRLVLHSHLPPINSPAFSRFIDEHLLAKTEGPSHAQVGITNVCPQNCAYCYNKNRAGKIIDKNTIKGVIRDLKDMGVIWLGLTGGEPLLNKDIVEIVAAIGDDCAVKMFTGGYNLTPELASDLKEAGLFYVSISLDHWLEKKHDKIRRCKGSFGIALKAIDIFKEIGGIHIGVSTVLPRSMLHTGQVEEFIQFLIKAGVHEAWLSEVKPAIAPLWDENIIITDEERISLIKLQDRYNKQGQITINYLGHFESEDHFGCNAGHKMVYIDAFGEVSPCVFSPITFGNVNDDSLKILFKEMKKHFPSDNNCFVNANYKLFARYYNGQLPIGKADTLKMMNEVQFRSMSEFFRLYYK</sequence>
<dbReference type="CDD" id="cd01335">
    <property type="entry name" value="Radical_SAM"/>
    <property type="match status" value="1"/>
</dbReference>
<dbReference type="GO" id="GO:0003824">
    <property type="term" value="F:catalytic activity"/>
    <property type="evidence" value="ECO:0007669"/>
    <property type="project" value="InterPro"/>
</dbReference>
<keyword evidence="4" id="KW-0411">Iron-sulfur</keyword>
<protein>
    <submittedName>
        <fullName evidence="6">Radical sam domain protein</fullName>
    </submittedName>
</protein>
<dbReference type="SUPFAM" id="SSF102114">
    <property type="entry name" value="Radical SAM enzymes"/>
    <property type="match status" value="1"/>
</dbReference>
<keyword evidence="1" id="KW-0949">S-adenosyl-L-methionine</keyword>
<evidence type="ECO:0000256" key="1">
    <source>
        <dbReference type="ARBA" id="ARBA00022691"/>
    </source>
</evidence>
<name>A0A0W8E375_9ZZZZ</name>
<dbReference type="SMART" id="SM00729">
    <property type="entry name" value="Elp3"/>
    <property type="match status" value="1"/>
</dbReference>
<dbReference type="SFLD" id="SFLDS00029">
    <property type="entry name" value="Radical_SAM"/>
    <property type="match status" value="1"/>
</dbReference>
<dbReference type="InterPro" id="IPR058240">
    <property type="entry name" value="rSAM_sf"/>
</dbReference>
<proteinExistence type="predicted"/>
<reference evidence="6" key="1">
    <citation type="journal article" date="2015" name="Proc. Natl. Acad. Sci. U.S.A.">
        <title>Networks of energetic and metabolic interactions define dynamics in microbial communities.</title>
        <authorList>
            <person name="Embree M."/>
            <person name="Liu J.K."/>
            <person name="Al-Bassam M.M."/>
            <person name="Zengler K."/>
        </authorList>
    </citation>
    <scope>NUCLEOTIDE SEQUENCE</scope>
</reference>
<dbReference type="Gene3D" id="3.20.20.70">
    <property type="entry name" value="Aldolase class I"/>
    <property type="match status" value="1"/>
</dbReference>
<evidence type="ECO:0000256" key="3">
    <source>
        <dbReference type="ARBA" id="ARBA00023004"/>
    </source>
</evidence>
<keyword evidence="3" id="KW-0408">Iron</keyword>
<keyword evidence="2" id="KW-0479">Metal-binding</keyword>
<dbReference type="GO" id="GO:0046872">
    <property type="term" value="F:metal ion binding"/>
    <property type="evidence" value="ECO:0007669"/>
    <property type="project" value="UniProtKB-KW"/>
</dbReference>
<dbReference type="PANTHER" id="PTHR11228">
    <property type="entry name" value="RADICAL SAM DOMAIN PROTEIN"/>
    <property type="match status" value="1"/>
</dbReference>
<dbReference type="EMBL" id="LNQE01001909">
    <property type="protein sequence ID" value="KUG02787.1"/>
    <property type="molecule type" value="Genomic_DNA"/>
</dbReference>